<keyword evidence="1" id="KW-0479">Metal-binding</keyword>
<dbReference type="InterPro" id="IPR036594">
    <property type="entry name" value="Meth_synthase_dom"/>
</dbReference>
<dbReference type="GO" id="GO:0005829">
    <property type="term" value="C:cytosol"/>
    <property type="evidence" value="ECO:0007669"/>
    <property type="project" value="TreeGrafter"/>
</dbReference>
<protein>
    <recommendedName>
        <fullName evidence="3">B12-binding domain-containing protein</fullName>
    </recommendedName>
</protein>
<dbReference type="Pfam" id="PF02607">
    <property type="entry name" value="B12-binding_2"/>
    <property type="match status" value="1"/>
</dbReference>
<evidence type="ECO:0000313" key="5">
    <source>
        <dbReference type="EMBL" id="PAE08057.1"/>
    </source>
</evidence>
<evidence type="ECO:0000259" key="3">
    <source>
        <dbReference type="PROSITE" id="PS51332"/>
    </source>
</evidence>
<dbReference type="Gene3D" id="3.40.50.280">
    <property type="entry name" value="Cobalamin-binding domain"/>
    <property type="match status" value="1"/>
</dbReference>
<reference evidence="6 7" key="1">
    <citation type="submission" date="2017-07" db="EMBL/GenBank/DDBJ databases">
        <title>Isolation and whole genome analysis of endospore-forming bacteria from heroin.</title>
        <authorList>
            <person name="Kalinowski J."/>
            <person name="Ahrens B."/>
            <person name="Al-Dilaimi A."/>
            <person name="Winkler A."/>
            <person name="Wibberg D."/>
            <person name="Schleenbecker U."/>
            <person name="Ruckert C."/>
            <person name="Wolfel R."/>
            <person name="Grass G."/>
        </authorList>
    </citation>
    <scope>NUCLEOTIDE SEQUENCE [LARGE SCALE GENOMIC DNA]</scope>
    <source>
        <strain evidence="5 6">7509</strain>
        <strain evidence="4 7">7517-1</strain>
    </source>
</reference>
<evidence type="ECO:0000256" key="2">
    <source>
        <dbReference type="ARBA" id="ARBA00023285"/>
    </source>
</evidence>
<evidence type="ECO:0000313" key="6">
    <source>
        <dbReference type="Proteomes" id="UP000216475"/>
    </source>
</evidence>
<evidence type="ECO:0000256" key="1">
    <source>
        <dbReference type="ARBA" id="ARBA00022723"/>
    </source>
</evidence>
<dbReference type="InterPro" id="IPR036724">
    <property type="entry name" value="Cobalamin-bd_sf"/>
</dbReference>
<comment type="caution">
    <text evidence="5">The sequence shown here is derived from an EMBL/GenBank/DDBJ whole genome shotgun (WGS) entry which is preliminary data.</text>
</comment>
<dbReference type="SUPFAM" id="SSF52242">
    <property type="entry name" value="Cobalamin (vitamin B12)-binding domain"/>
    <property type="match status" value="1"/>
</dbReference>
<dbReference type="AlphaFoldDB" id="A0A268HDW0"/>
<dbReference type="InterPro" id="IPR006158">
    <property type="entry name" value="Cobalamin-bd"/>
</dbReference>
<dbReference type="RefSeq" id="WP_095220027.1">
    <property type="nucleotide sequence ID" value="NZ_NPBH01000030.1"/>
</dbReference>
<accession>A0A268HDW0</accession>
<evidence type="ECO:0000313" key="7">
    <source>
        <dbReference type="Proteomes" id="UP000216852"/>
    </source>
</evidence>
<dbReference type="GO" id="GO:0050667">
    <property type="term" value="P:homocysteine metabolic process"/>
    <property type="evidence" value="ECO:0007669"/>
    <property type="project" value="TreeGrafter"/>
</dbReference>
<dbReference type="PANTHER" id="PTHR45833">
    <property type="entry name" value="METHIONINE SYNTHASE"/>
    <property type="match status" value="1"/>
</dbReference>
<dbReference type="Proteomes" id="UP000216475">
    <property type="component" value="Unassembled WGS sequence"/>
</dbReference>
<dbReference type="GO" id="GO:0031419">
    <property type="term" value="F:cobalamin binding"/>
    <property type="evidence" value="ECO:0007669"/>
    <property type="project" value="InterPro"/>
</dbReference>
<dbReference type="CDD" id="cd02065">
    <property type="entry name" value="B12-binding_like"/>
    <property type="match status" value="1"/>
</dbReference>
<dbReference type="OrthoDB" id="5756833at2"/>
<proteinExistence type="predicted"/>
<keyword evidence="2" id="KW-0170">Cobalt</keyword>
<gene>
    <name evidence="4" type="ORF">CHH48_15285</name>
    <name evidence="5" type="ORF">CHI12_07890</name>
</gene>
<dbReference type="EMBL" id="NPBH01000030">
    <property type="protein sequence ID" value="PAE08057.1"/>
    <property type="molecule type" value="Genomic_DNA"/>
</dbReference>
<feature type="domain" description="B12-binding" evidence="3">
    <location>
        <begin position="86"/>
        <end position="215"/>
    </location>
</feature>
<dbReference type="InterPro" id="IPR003759">
    <property type="entry name" value="Cbl-bd_cap"/>
</dbReference>
<evidence type="ECO:0000313" key="4">
    <source>
        <dbReference type="EMBL" id="PAD98808.1"/>
    </source>
</evidence>
<dbReference type="GO" id="GO:0046653">
    <property type="term" value="P:tetrahydrofolate metabolic process"/>
    <property type="evidence" value="ECO:0007669"/>
    <property type="project" value="TreeGrafter"/>
</dbReference>
<dbReference type="Gene3D" id="1.10.1240.10">
    <property type="entry name" value="Methionine synthase domain"/>
    <property type="match status" value="1"/>
</dbReference>
<dbReference type="EMBL" id="NPBJ01000029">
    <property type="protein sequence ID" value="PAD98808.1"/>
    <property type="molecule type" value="Genomic_DNA"/>
</dbReference>
<dbReference type="PANTHER" id="PTHR45833:SF1">
    <property type="entry name" value="METHIONINE SYNTHASE"/>
    <property type="match status" value="1"/>
</dbReference>
<dbReference type="InterPro" id="IPR050554">
    <property type="entry name" value="Met_Synthase/Corrinoid"/>
</dbReference>
<dbReference type="PROSITE" id="PS51332">
    <property type="entry name" value="B12_BINDING"/>
    <property type="match status" value="1"/>
</dbReference>
<name>A0A268HDW0_9BACI</name>
<organism evidence="5 6">
    <name type="scientific">Terribacillus saccharophilus</name>
    <dbReference type="NCBI Taxonomy" id="361277"/>
    <lineage>
        <taxon>Bacteria</taxon>
        <taxon>Bacillati</taxon>
        <taxon>Bacillota</taxon>
        <taxon>Bacilli</taxon>
        <taxon>Bacillales</taxon>
        <taxon>Bacillaceae</taxon>
        <taxon>Terribacillus</taxon>
    </lineage>
</organism>
<dbReference type="GO" id="GO:0046872">
    <property type="term" value="F:metal ion binding"/>
    <property type="evidence" value="ECO:0007669"/>
    <property type="project" value="UniProtKB-KW"/>
</dbReference>
<dbReference type="Pfam" id="PF02310">
    <property type="entry name" value="B12-binding"/>
    <property type="match status" value="1"/>
</dbReference>
<dbReference type="Proteomes" id="UP000216852">
    <property type="component" value="Unassembled WGS sequence"/>
</dbReference>
<dbReference type="GO" id="GO:0008705">
    <property type="term" value="F:methionine synthase activity"/>
    <property type="evidence" value="ECO:0007669"/>
    <property type="project" value="TreeGrafter"/>
</dbReference>
<keyword evidence="7" id="KW-1185">Reference proteome</keyword>
<sequence>MTEAWQRFAAALLAGDERQAYTVLEEDTRPSIRVYKEIITPAMYDIGEKWLRNEITVADEHLATSVCDFALAQYIFPFKRRNRQSEKKAMFLCLEDEHHVIGSKMIAALFEENHWQVRHLGPNLPLSHALQSAEQWQPDVVGLSAAIPYRITALTEYIAAFEQLSWEPWILVGGRVVAMHDLRAYCGTQTRVIYDLDEVSAWLEEKTEAPADGVR</sequence>